<comment type="caution">
    <text evidence="1">The sequence shown here is derived from an EMBL/GenBank/DDBJ whole genome shotgun (WGS) entry which is preliminary data.</text>
</comment>
<reference evidence="1 2" key="1">
    <citation type="journal article" date="2019" name="Sci. Rep.">
        <title>Orb-weaving spider Araneus ventricosus genome elucidates the spidroin gene catalogue.</title>
        <authorList>
            <person name="Kono N."/>
            <person name="Nakamura H."/>
            <person name="Ohtoshi R."/>
            <person name="Moran D.A.P."/>
            <person name="Shinohara A."/>
            <person name="Yoshida Y."/>
            <person name="Fujiwara M."/>
            <person name="Mori M."/>
            <person name="Tomita M."/>
            <person name="Arakawa K."/>
        </authorList>
    </citation>
    <scope>NUCLEOTIDE SEQUENCE [LARGE SCALE GENOMIC DNA]</scope>
</reference>
<dbReference type="EMBL" id="BGPR01005246">
    <property type="protein sequence ID" value="GBN08249.1"/>
    <property type="molecule type" value="Genomic_DNA"/>
</dbReference>
<proteinExistence type="predicted"/>
<protein>
    <submittedName>
        <fullName evidence="1">Uncharacterized protein</fullName>
    </submittedName>
</protein>
<organism evidence="1 2">
    <name type="scientific">Araneus ventricosus</name>
    <name type="common">Orbweaver spider</name>
    <name type="synonym">Epeira ventricosa</name>
    <dbReference type="NCBI Taxonomy" id="182803"/>
    <lineage>
        <taxon>Eukaryota</taxon>
        <taxon>Metazoa</taxon>
        <taxon>Ecdysozoa</taxon>
        <taxon>Arthropoda</taxon>
        <taxon>Chelicerata</taxon>
        <taxon>Arachnida</taxon>
        <taxon>Araneae</taxon>
        <taxon>Araneomorphae</taxon>
        <taxon>Entelegynae</taxon>
        <taxon>Araneoidea</taxon>
        <taxon>Araneidae</taxon>
        <taxon>Araneus</taxon>
    </lineage>
</organism>
<evidence type="ECO:0000313" key="1">
    <source>
        <dbReference type="EMBL" id="GBN08249.1"/>
    </source>
</evidence>
<accession>A0A4Y2L1H2</accession>
<evidence type="ECO:0000313" key="2">
    <source>
        <dbReference type="Proteomes" id="UP000499080"/>
    </source>
</evidence>
<sequence>MNSSRIKVSGFTSVSPMKINFLNKEPHFGLIRKQNKSYFYESRFQSVNSHTARNFLVTYELPSAAPYTLQRKAGGFMLIATMSGERGPDHVQR</sequence>
<dbReference type="Proteomes" id="UP000499080">
    <property type="component" value="Unassembled WGS sequence"/>
</dbReference>
<gene>
    <name evidence="1" type="ORF">AVEN_73973_1</name>
</gene>
<dbReference type="AlphaFoldDB" id="A0A4Y2L1H2"/>
<keyword evidence="2" id="KW-1185">Reference proteome</keyword>
<name>A0A4Y2L1H2_ARAVE</name>